<reference evidence="1" key="1">
    <citation type="submission" date="2020-06" db="EMBL/GenBank/DDBJ databases">
        <authorList>
            <person name="Li T."/>
            <person name="Hu X."/>
            <person name="Zhang T."/>
            <person name="Song X."/>
            <person name="Zhang H."/>
            <person name="Dai N."/>
            <person name="Sheng W."/>
            <person name="Hou X."/>
            <person name="Wei L."/>
        </authorList>
    </citation>
    <scope>NUCLEOTIDE SEQUENCE</scope>
    <source>
        <strain evidence="1">G02</strain>
        <tissue evidence="1">Leaf</tissue>
    </source>
</reference>
<proteinExistence type="predicted"/>
<sequence>MASQGAHAYLVAGREESGESVEGSIALSREGGVEIDREGIGVNALIPPSGAPAVRLPPEFA</sequence>
<protein>
    <submittedName>
        <fullName evidence="1">Uncharacterized protein</fullName>
    </submittedName>
</protein>
<name>A0AAW2K4R4_SESRA</name>
<accession>A0AAW2K4R4</accession>
<gene>
    <name evidence="1" type="ORF">Sradi_6452700</name>
</gene>
<reference evidence="1" key="2">
    <citation type="journal article" date="2024" name="Plant">
        <title>Genomic evolution and insights into agronomic trait innovations of Sesamum species.</title>
        <authorList>
            <person name="Miao H."/>
            <person name="Wang L."/>
            <person name="Qu L."/>
            <person name="Liu H."/>
            <person name="Sun Y."/>
            <person name="Le M."/>
            <person name="Wang Q."/>
            <person name="Wei S."/>
            <person name="Zheng Y."/>
            <person name="Lin W."/>
            <person name="Duan Y."/>
            <person name="Cao H."/>
            <person name="Xiong S."/>
            <person name="Wang X."/>
            <person name="Wei L."/>
            <person name="Li C."/>
            <person name="Ma Q."/>
            <person name="Ju M."/>
            <person name="Zhao R."/>
            <person name="Li G."/>
            <person name="Mu C."/>
            <person name="Tian Q."/>
            <person name="Mei H."/>
            <person name="Zhang T."/>
            <person name="Gao T."/>
            <person name="Zhang H."/>
        </authorList>
    </citation>
    <scope>NUCLEOTIDE SEQUENCE</scope>
    <source>
        <strain evidence="1">G02</strain>
    </source>
</reference>
<comment type="caution">
    <text evidence="1">The sequence shown here is derived from an EMBL/GenBank/DDBJ whole genome shotgun (WGS) entry which is preliminary data.</text>
</comment>
<organism evidence="1">
    <name type="scientific">Sesamum radiatum</name>
    <name type="common">Black benniseed</name>
    <dbReference type="NCBI Taxonomy" id="300843"/>
    <lineage>
        <taxon>Eukaryota</taxon>
        <taxon>Viridiplantae</taxon>
        <taxon>Streptophyta</taxon>
        <taxon>Embryophyta</taxon>
        <taxon>Tracheophyta</taxon>
        <taxon>Spermatophyta</taxon>
        <taxon>Magnoliopsida</taxon>
        <taxon>eudicotyledons</taxon>
        <taxon>Gunneridae</taxon>
        <taxon>Pentapetalae</taxon>
        <taxon>asterids</taxon>
        <taxon>lamiids</taxon>
        <taxon>Lamiales</taxon>
        <taxon>Pedaliaceae</taxon>
        <taxon>Sesamum</taxon>
    </lineage>
</organism>
<dbReference type="EMBL" id="JACGWJ010000030">
    <property type="protein sequence ID" value="KAL0301759.1"/>
    <property type="molecule type" value="Genomic_DNA"/>
</dbReference>
<evidence type="ECO:0000313" key="1">
    <source>
        <dbReference type="EMBL" id="KAL0301759.1"/>
    </source>
</evidence>
<dbReference type="AlphaFoldDB" id="A0AAW2K4R4"/>